<feature type="transmembrane region" description="Helical" evidence="7">
    <location>
        <begin position="555"/>
        <end position="574"/>
    </location>
</feature>
<name>A0ABR2VS43_9FUNG</name>
<proteinExistence type="predicted"/>
<evidence type="ECO:0000313" key="9">
    <source>
        <dbReference type="Proteomes" id="UP001479436"/>
    </source>
</evidence>
<feature type="transmembrane region" description="Helical" evidence="7">
    <location>
        <begin position="20"/>
        <end position="43"/>
    </location>
</feature>
<feature type="transmembrane region" description="Helical" evidence="7">
    <location>
        <begin position="439"/>
        <end position="459"/>
    </location>
</feature>
<evidence type="ECO:0000256" key="2">
    <source>
        <dbReference type="ARBA" id="ARBA00022475"/>
    </source>
</evidence>
<gene>
    <name evidence="8" type="ORF">K7432_012541</name>
</gene>
<dbReference type="Pfam" id="PF03142">
    <property type="entry name" value="Chitin_synth_2"/>
    <property type="match status" value="1"/>
</dbReference>
<evidence type="ECO:0000256" key="4">
    <source>
        <dbReference type="ARBA" id="ARBA00022679"/>
    </source>
</evidence>
<dbReference type="SUPFAM" id="SSF53448">
    <property type="entry name" value="Nucleotide-diphospho-sugar transferases"/>
    <property type="match status" value="1"/>
</dbReference>
<dbReference type="Gene3D" id="3.90.550.10">
    <property type="entry name" value="Spore Coat Polysaccharide Biosynthesis Protein SpsA, Chain A"/>
    <property type="match status" value="1"/>
</dbReference>
<feature type="transmembrane region" description="Helical" evidence="7">
    <location>
        <begin position="581"/>
        <end position="600"/>
    </location>
</feature>
<sequence>MSFKEVKPYPPPRPTGVWFYLYAFLKVVLGPCFVAAVIVGLILEVNVASTSWITLGLYGLIIITFFVVQASLATFNRVRMNRIAKTPLDSKNTKEVIAVVVGYREEISAWSAALQSLQRSSYSGLKKVIAVCDGDEKADEEMAQEFMRVFPKGCIVSLPESIATVYKRMYLKALEGGNTAKEAEECAWKSTSEDVRYISKAYDLESFEQICFLQPHGHKRIAMFTGFLMALEGFHCDGYLFTTDSDTLVDEDAIGHLVKCIQCENDVGAVTGDVKIWNKKDSFLARMCSLRYWFAFNIERACQSFNKGVLCVSGPLGLYDVRILRIILGSWVTQKFANTETTFGDDRHLTNLVLNNNLKVLYTHHAYCYSDAPATVVRWIKQQTRWGKSFYREVLWFPQVYILHSPWLCVEMCIQALYPFILAYNALAYLYGTYSLTRLGVFLVTVWAVGFIRALYAFIVTLKLVRKDENIDEHVTDSRLCQEGLRIPLLCTPWVLYARLDFFLFSIYGFYYFFFLIPAKIYAMLTPYVTQWGTSARSVSEMRKGDSLFERTSHVLIHIPWIIVLIVGVGRLLCTLLDTPLGWLVLLIGIFPLAIIYGDILKQNFCSCTCDTDLEMQAEGKPKAANLNYIRVDNSSWPTYNNAYKESESLEDDEESGTEVEITHDNRREKDWVNNLKSDDH</sequence>
<evidence type="ECO:0000256" key="3">
    <source>
        <dbReference type="ARBA" id="ARBA00022676"/>
    </source>
</evidence>
<organism evidence="8 9">
    <name type="scientific">Basidiobolus ranarum</name>
    <dbReference type="NCBI Taxonomy" id="34480"/>
    <lineage>
        <taxon>Eukaryota</taxon>
        <taxon>Fungi</taxon>
        <taxon>Fungi incertae sedis</taxon>
        <taxon>Zoopagomycota</taxon>
        <taxon>Entomophthoromycotina</taxon>
        <taxon>Basidiobolomycetes</taxon>
        <taxon>Basidiobolales</taxon>
        <taxon>Basidiobolaceae</taxon>
        <taxon>Basidiobolus</taxon>
    </lineage>
</organism>
<feature type="compositionally biased region" description="Acidic residues" evidence="6">
    <location>
        <begin position="649"/>
        <end position="658"/>
    </location>
</feature>
<dbReference type="EMBL" id="JASJQH010007979">
    <property type="protein sequence ID" value="KAK9696308.1"/>
    <property type="molecule type" value="Genomic_DNA"/>
</dbReference>
<evidence type="ECO:0008006" key="10">
    <source>
        <dbReference type="Google" id="ProtNLM"/>
    </source>
</evidence>
<evidence type="ECO:0000256" key="6">
    <source>
        <dbReference type="SAM" id="MobiDB-lite"/>
    </source>
</evidence>
<keyword evidence="7" id="KW-1133">Transmembrane helix</keyword>
<keyword evidence="4" id="KW-0808">Transferase</keyword>
<evidence type="ECO:0000256" key="1">
    <source>
        <dbReference type="ARBA" id="ARBA00004236"/>
    </source>
</evidence>
<dbReference type="InterPro" id="IPR029044">
    <property type="entry name" value="Nucleotide-diphossugar_trans"/>
</dbReference>
<evidence type="ECO:0000313" key="8">
    <source>
        <dbReference type="EMBL" id="KAK9696308.1"/>
    </source>
</evidence>
<comment type="subcellular location">
    <subcellularLocation>
        <location evidence="1">Cell membrane</location>
    </subcellularLocation>
</comment>
<keyword evidence="2" id="KW-1003">Cell membrane</keyword>
<feature type="transmembrane region" description="Helical" evidence="7">
    <location>
        <begin position="407"/>
        <end position="427"/>
    </location>
</feature>
<keyword evidence="5 7" id="KW-0472">Membrane</keyword>
<feature type="region of interest" description="Disordered" evidence="6">
    <location>
        <begin position="645"/>
        <end position="666"/>
    </location>
</feature>
<evidence type="ECO:0000256" key="5">
    <source>
        <dbReference type="ARBA" id="ARBA00023136"/>
    </source>
</evidence>
<feature type="transmembrane region" description="Helical" evidence="7">
    <location>
        <begin position="55"/>
        <end position="75"/>
    </location>
</feature>
<reference evidence="8 9" key="1">
    <citation type="submission" date="2023-04" db="EMBL/GenBank/DDBJ databases">
        <title>Genome of Basidiobolus ranarum AG-B5.</title>
        <authorList>
            <person name="Stajich J.E."/>
            <person name="Carter-House D."/>
            <person name="Gryganskyi A."/>
        </authorList>
    </citation>
    <scope>NUCLEOTIDE SEQUENCE [LARGE SCALE GENOMIC DNA]</scope>
    <source>
        <strain evidence="8 9">AG-B5</strain>
    </source>
</reference>
<evidence type="ECO:0000256" key="7">
    <source>
        <dbReference type="SAM" id="Phobius"/>
    </source>
</evidence>
<protein>
    <recommendedName>
        <fullName evidence="10">Glycosyltransferase 2-like domain-containing protein</fullName>
    </recommendedName>
</protein>
<keyword evidence="3" id="KW-0328">Glycosyltransferase</keyword>
<keyword evidence="9" id="KW-1185">Reference proteome</keyword>
<accession>A0ABR2VS43</accession>
<feature type="transmembrane region" description="Helical" evidence="7">
    <location>
        <begin position="502"/>
        <end position="525"/>
    </location>
</feature>
<dbReference type="PANTHER" id="PTHR22913">
    <property type="entry name" value="HYALURONAN SYNTHASE"/>
    <property type="match status" value="1"/>
</dbReference>
<keyword evidence="7" id="KW-0812">Transmembrane</keyword>
<dbReference type="Proteomes" id="UP001479436">
    <property type="component" value="Unassembled WGS sequence"/>
</dbReference>
<dbReference type="PANTHER" id="PTHR22913:SF12">
    <property type="entry name" value="MANNURONAN SYNTHASE"/>
    <property type="match status" value="1"/>
</dbReference>
<comment type="caution">
    <text evidence="8">The sequence shown here is derived from an EMBL/GenBank/DDBJ whole genome shotgun (WGS) entry which is preliminary data.</text>
</comment>